<feature type="compositionally biased region" description="Low complexity" evidence="1">
    <location>
        <begin position="363"/>
        <end position="378"/>
    </location>
</feature>
<feature type="region of interest" description="Disordered" evidence="1">
    <location>
        <begin position="532"/>
        <end position="555"/>
    </location>
</feature>
<feature type="compositionally biased region" description="Low complexity" evidence="1">
    <location>
        <begin position="1250"/>
        <end position="1261"/>
    </location>
</feature>
<keyword evidence="2" id="KW-0732">Signal</keyword>
<feature type="region of interest" description="Disordered" evidence="1">
    <location>
        <begin position="258"/>
        <end position="414"/>
    </location>
</feature>
<feature type="compositionally biased region" description="Low complexity" evidence="1">
    <location>
        <begin position="635"/>
        <end position="646"/>
    </location>
</feature>
<feature type="domain" description="Chitin-binding type-2" evidence="3">
    <location>
        <begin position="1290"/>
        <end position="1350"/>
    </location>
</feature>
<evidence type="ECO:0000256" key="2">
    <source>
        <dbReference type="SAM" id="SignalP"/>
    </source>
</evidence>
<evidence type="ECO:0000259" key="3">
    <source>
        <dbReference type="SMART" id="SM00494"/>
    </source>
</evidence>
<gene>
    <name evidence="4" type="ORF">KP79_PYT16509</name>
</gene>
<dbReference type="GO" id="GO:0005884">
    <property type="term" value="C:actin filament"/>
    <property type="evidence" value="ECO:0007669"/>
    <property type="project" value="TreeGrafter"/>
</dbReference>
<dbReference type="SMART" id="SM00494">
    <property type="entry name" value="ChtBD2"/>
    <property type="match status" value="1"/>
</dbReference>
<dbReference type="GO" id="GO:0008061">
    <property type="term" value="F:chitin binding"/>
    <property type="evidence" value="ECO:0007669"/>
    <property type="project" value="InterPro"/>
</dbReference>
<dbReference type="GO" id="GO:0005576">
    <property type="term" value="C:extracellular region"/>
    <property type="evidence" value="ECO:0007669"/>
    <property type="project" value="InterPro"/>
</dbReference>
<dbReference type="GO" id="GO:0030041">
    <property type="term" value="P:actin filament polymerization"/>
    <property type="evidence" value="ECO:0007669"/>
    <property type="project" value="TreeGrafter"/>
</dbReference>
<evidence type="ECO:0000313" key="5">
    <source>
        <dbReference type="Proteomes" id="UP000242188"/>
    </source>
</evidence>
<dbReference type="InterPro" id="IPR051412">
    <property type="entry name" value="Formin_Homology_Diaphanous_sf"/>
</dbReference>
<reference evidence="4 5" key="1">
    <citation type="journal article" date="2017" name="Nat. Ecol. Evol.">
        <title>Scallop genome provides insights into evolution of bilaterian karyotype and development.</title>
        <authorList>
            <person name="Wang S."/>
            <person name="Zhang J."/>
            <person name="Jiao W."/>
            <person name="Li J."/>
            <person name="Xun X."/>
            <person name="Sun Y."/>
            <person name="Guo X."/>
            <person name="Huan P."/>
            <person name="Dong B."/>
            <person name="Zhang L."/>
            <person name="Hu X."/>
            <person name="Sun X."/>
            <person name="Wang J."/>
            <person name="Zhao C."/>
            <person name="Wang Y."/>
            <person name="Wang D."/>
            <person name="Huang X."/>
            <person name="Wang R."/>
            <person name="Lv J."/>
            <person name="Li Y."/>
            <person name="Zhang Z."/>
            <person name="Liu B."/>
            <person name="Lu W."/>
            <person name="Hui Y."/>
            <person name="Liang J."/>
            <person name="Zhou Z."/>
            <person name="Hou R."/>
            <person name="Li X."/>
            <person name="Liu Y."/>
            <person name="Li H."/>
            <person name="Ning X."/>
            <person name="Lin Y."/>
            <person name="Zhao L."/>
            <person name="Xing Q."/>
            <person name="Dou J."/>
            <person name="Li Y."/>
            <person name="Mao J."/>
            <person name="Guo H."/>
            <person name="Dou H."/>
            <person name="Li T."/>
            <person name="Mu C."/>
            <person name="Jiang W."/>
            <person name="Fu Q."/>
            <person name="Fu X."/>
            <person name="Miao Y."/>
            <person name="Liu J."/>
            <person name="Yu Q."/>
            <person name="Li R."/>
            <person name="Liao H."/>
            <person name="Li X."/>
            <person name="Kong Y."/>
            <person name="Jiang Z."/>
            <person name="Chourrout D."/>
            <person name="Li R."/>
            <person name="Bao Z."/>
        </authorList>
    </citation>
    <scope>NUCLEOTIDE SEQUENCE [LARGE SCALE GENOMIC DNA]</scope>
    <source>
        <strain evidence="4 5">PY_sf001</strain>
    </source>
</reference>
<protein>
    <submittedName>
        <fullName evidence="4">Protein PIF</fullName>
    </submittedName>
</protein>
<feature type="compositionally biased region" description="Polar residues" evidence="1">
    <location>
        <begin position="926"/>
        <end position="945"/>
    </location>
</feature>
<accession>A0A210Q854</accession>
<evidence type="ECO:0000313" key="4">
    <source>
        <dbReference type="EMBL" id="OWF44927.1"/>
    </source>
</evidence>
<feature type="compositionally biased region" description="Pro residues" evidence="1">
    <location>
        <begin position="1000"/>
        <end position="1020"/>
    </location>
</feature>
<dbReference type="SUPFAM" id="SSF49899">
    <property type="entry name" value="Concanavalin A-like lectins/glucanases"/>
    <property type="match status" value="1"/>
</dbReference>
<keyword evidence="5" id="KW-1185">Reference proteome</keyword>
<feature type="region of interest" description="Disordered" evidence="1">
    <location>
        <begin position="926"/>
        <end position="1024"/>
    </location>
</feature>
<feature type="compositionally biased region" description="Polar residues" evidence="1">
    <location>
        <begin position="868"/>
        <end position="882"/>
    </location>
</feature>
<dbReference type="Gene3D" id="2.170.140.10">
    <property type="entry name" value="Chitin binding domain"/>
    <property type="match status" value="1"/>
</dbReference>
<feature type="region of interest" description="Disordered" evidence="1">
    <location>
        <begin position="833"/>
        <end position="897"/>
    </location>
</feature>
<feature type="compositionally biased region" description="Low complexity" evidence="1">
    <location>
        <begin position="534"/>
        <end position="550"/>
    </location>
</feature>
<dbReference type="SUPFAM" id="SSF57625">
    <property type="entry name" value="Invertebrate chitin-binding proteins"/>
    <property type="match status" value="1"/>
</dbReference>
<feature type="region of interest" description="Disordered" evidence="1">
    <location>
        <begin position="627"/>
        <end position="646"/>
    </location>
</feature>
<dbReference type="OrthoDB" id="6150778at2759"/>
<feature type="chain" id="PRO_5012058116" evidence="2">
    <location>
        <begin position="26"/>
        <end position="1678"/>
    </location>
</feature>
<feature type="signal peptide" evidence="2">
    <location>
        <begin position="1"/>
        <end position="25"/>
    </location>
</feature>
<organism evidence="4 5">
    <name type="scientific">Mizuhopecten yessoensis</name>
    <name type="common">Japanese scallop</name>
    <name type="synonym">Patinopecten yessoensis</name>
    <dbReference type="NCBI Taxonomy" id="6573"/>
    <lineage>
        <taxon>Eukaryota</taxon>
        <taxon>Metazoa</taxon>
        <taxon>Spiralia</taxon>
        <taxon>Lophotrochozoa</taxon>
        <taxon>Mollusca</taxon>
        <taxon>Bivalvia</taxon>
        <taxon>Autobranchia</taxon>
        <taxon>Pteriomorphia</taxon>
        <taxon>Pectinida</taxon>
        <taxon>Pectinoidea</taxon>
        <taxon>Pectinidae</taxon>
        <taxon>Mizuhopecten</taxon>
    </lineage>
</organism>
<evidence type="ECO:0000256" key="1">
    <source>
        <dbReference type="SAM" id="MobiDB-lite"/>
    </source>
</evidence>
<dbReference type="InterPro" id="IPR036508">
    <property type="entry name" value="Chitin-bd_dom_sf"/>
</dbReference>
<dbReference type="PANTHER" id="PTHR45691:SF6">
    <property type="entry name" value="PROTEIN DIAPHANOUS"/>
    <property type="match status" value="1"/>
</dbReference>
<dbReference type="EMBL" id="NEDP02004651">
    <property type="protein sequence ID" value="OWF44927.1"/>
    <property type="molecule type" value="Genomic_DNA"/>
</dbReference>
<dbReference type="InterPro" id="IPR013320">
    <property type="entry name" value="ConA-like_dom_sf"/>
</dbReference>
<feature type="region of interest" description="Disordered" evidence="1">
    <location>
        <begin position="1245"/>
        <end position="1264"/>
    </location>
</feature>
<feature type="compositionally biased region" description="Low complexity" evidence="1">
    <location>
        <begin position="842"/>
        <end position="851"/>
    </location>
</feature>
<name>A0A210Q854_MIZYE</name>
<feature type="compositionally biased region" description="Low complexity" evidence="1">
    <location>
        <begin position="293"/>
        <end position="322"/>
    </location>
</feature>
<feature type="compositionally biased region" description="Pro residues" evidence="1">
    <location>
        <begin position="399"/>
        <end position="412"/>
    </location>
</feature>
<comment type="caution">
    <text evidence="4">The sequence shown here is derived from an EMBL/GenBank/DDBJ whole genome shotgun (WGS) entry which is preliminary data.</text>
</comment>
<proteinExistence type="predicted"/>
<sequence>MAKFELLPVLLSFLYIWILFSPSLGQDEAAGPVDTEKIPGVDYASNMMASNATSSNVTTGEEIVDSNSAIPMNTTDLDNSTATNVTAGTGNAITITDDLNTNSSLVNTTSGSVSLDGNTTLSDNSTLTLSDVNSTASENSTFVDNITTLSNSNAAISDNNATISESNITTSDGNMTTSDFNVTSSVNNSTMSDDMTKFNNMTMSGNMTLSGKMTMLENMTSENMTAVNGDDLFSVNVTTNNDTDIVIGGIINSTFLVDSNTTSSSDTGTGTSGTDTGTGTFNADTGTGTFNADTGTGTFSADTGTGTSSTDTGTGTPGTDTDTVNEGFGDNTGQATFDNPPSGGVDPFEDPFGNPFGDGTDSGDPFGEEPFGPENPTFDLCTEPPCEPSILPATTPKPVTQPPPPPPPPPPAAATKAFDRLFNDQEQFELKRLPNFAFPPANPEIQSKQNRQDAFEELRKHRIARLRALFSSFNAGVPAVGGLSFFNPSKEFSSLTQNAGNQINFPNSGLSPRENTNQFPSDNDIFSSPRLRENTANSNGNNVNLANSNAHKTSENIIEQPAETVRPFNPPPSLNRDPATPTRIVEVSRVVPGGVAPPPPPPPQLDKSINRDSTFIKLFGQIGTREPERSKIGSTNTVNTNTNSANTNNNFANTNNNFANTNNNFANTNNNFANTNNNFASTNNNFANTNNNFANTHTNFANTNTNFVNTNTNSANRKTQSSNVNIGTINTGKQPFAWPYQVPGSSGRSTSSKTASAQRVVSSVVNEGPALSSWLDTTPFLSDSAGGRIIDTSAMSSISSSNTIDKTGGQAASRIGIPFVGLGDLDTFNIKEKPANTADRVSSGGSTTSTGRNRSPPVVPGVPLNADTAVQNHPMNVNSNPFSARRPGVPSWDRTDPALVEFGTSSRSSMPSKNLANTWRSAQLPIASSKTSQNSRSSGMQQNKPPTRDPPFIFKPKPSSNLGRNIFDNRRQSSTSDIQQPPPPPSKTEASLFNPSKFEQPPPPRNLPFSNIPPPPPPPGRIGYDASEIFAKITGASFGRSGTGESVITTKRSPRLIEDRLSAMNGDPGWDNTFFNHPAVKKNPSGIHKPFVLPSVPKSFLPAAENNVNPFQNTYPLESLKTETLPEIYALVTTTEEALTTTMFPETTTIDTLPSSVDPLSDYATATTLPDSSPGDVSFTTDTINIPTETTTTTVPVATMNEYVTTTVPVVESSTNPLIDLQGSSTQASTSSPFIASNAATSSKRLNQMPNQPNPSSVVPNTEPLLTSKAQPADNQAKLREFTNAAEICRDCNFINGYCRLELPGNCNRFIECSKHDREVRAFEKECSHGLFWHQGNLTCERPLRVKCEFDPCLNRGVSNHTYIGKCRAYWSCKRSYSSARCCAKGYGYGLQDGTYGCIPMPDCQDDGHCMSKEERANLTLINANKPKVCTLMNHPTDPFKYMRGSHSLPCAPGTRFDQEECTCITSQAAPISRVCAKDMYLDFEGLMSTAFMDKSGRGNTLYQNNVWTDDQGIAKFNKDSTITLWKYSNQNIGSSIAITFRFLSYRYTSRMQTLLSNCDQLTGIAAIDITLDTWKSVIDFKIETTHSPGNKISLAYNPLQWNNVTLIYDGGSFVAAVDDAYELMFIQGEIPSKHPPLVIGGCSAKKTEGLLGFVDDVSIYNGCIPEDLKNTYLFARK</sequence>
<feature type="compositionally biased region" description="Low complexity" evidence="1">
    <location>
        <begin position="258"/>
        <end position="280"/>
    </location>
</feature>
<feature type="compositionally biased region" description="Polar residues" evidence="1">
    <location>
        <begin position="281"/>
        <end position="292"/>
    </location>
</feature>
<dbReference type="Proteomes" id="UP000242188">
    <property type="component" value="Unassembled WGS sequence"/>
</dbReference>
<dbReference type="PANTHER" id="PTHR45691">
    <property type="entry name" value="PROTEIN DIAPHANOUS"/>
    <property type="match status" value="1"/>
</dbReference>
<dbReference type="InterPro" id="IPR002557">
    <property type="entry name" value="Chitin-bd_dom"/>
</dbReference>